<feature type="compositionally biased region" description="Acidic residues" evidence="1">
    <location>
        <begin position="108"/>
        <end position="122"/>
    </location>
</feature>
<evidence type="ECO:0000313" key="3">
    <source>
        <dbReference type="EMBL" id="CAL1373934.1"/>
    </source>
</evidence>
<dbReference type="Proteomes" id="UP001497516">
    <property type="component" value="Chromosome 3"/>
</dbReference>
<feature type="transmembrane region" description="Helical" evidence="2">
    <location>
        <begin position="12"/>
        <end position="34"/>
    </location>
</feature>
<keyword evidence="4" id="KW-1185">Reference proteome</keyword>
<keyword evidence="2" id="KW-1133">Transmembrane helix</keyword>
<evidence type="ECO:0000256" key="2">
    <source>
        <dbReference type="SAM" id="Phobius"/>
    </source>
</evidence>
<evidence type="ECO:0000256" key="1">
    <source>
        <dbReference type="SAM" id="MobiDB-lite"/>
    </source>
</evidence>
<feature type="compositionally biased region" description="Acidic residues" evidence="1">
    <location>
        <begin position="136"/>
        <end position="149"/>
    </location>
</feature>
<dbReference type="PANTHER" id="PTHR36595:SF1">
    <property type="entry name" value="TRANSMEMBRANE PROTEIN"/>
    <property type="match status" value="1"/>
</dbReference>
<sequence>MVAFFSLELITGAASNSVMVFFFCNLIIVTILVASSIPPPSTTCEIHHVSTVGAPYLYPYVTIHQQEETLVIGGENDALHLNDENRASWSLSCSEPKLAALATTPHQDEEEEEKEDEEEEKEADCCGGENGKEDYNDNDEYEEEEEDDDELRRRVEEFIEKTNKAWRAELLRTSKSPRLMIAG</sequence>
<organism evidence="3 4">
    <name type="scientific">Linum trigynum</name>
    <dbReference type="NCBI Taxonomy" id="586398"/>
    <lineage>
        <taxon>Eukaryota</taxon>
        <taxon>Viridiplantae</taxon>
        <taxon>Streptophyta</taxon>
        <taxon>Embryophyta</taxon>
        <taxon>Tracheophyta</taxon>
        <taxon>Spermatophyta</taxon>
        <taxon>Magnoliopsida</taxon>
        <taxon>eudicotyledons</taxon>
        <taxon>Gunneridae</taxon>
        <taxon>Pentapetalae</taxon>
        <taxon>rosids</taxon>
        <taxon>fabids</taxon>
        <taxon>Malpighiales</taxon>
        <taxon>Linaceae</taxon>
        <taxon>Linum</taxon>
    </lineage>
</organism>
<proteinExistence type="predicted"/>
<dbReference type="EMBL" id="OZ034816">
    <property type="protein sequence ID" value="CAL1373934.1"/>
    <property type="molecule type" value="Genomic_DNA"/>
</dbReference>
<reference evidence="3 4" key="1">
    <citation type="submission" date="2024-04" db="EMBL/GenBank/DDBJ databases">
        <authorList>
            <person name="Fracassetti M."/>
        </authorList>
    </citation>
    <scope>NUCLEOTIDE SEQUENCE [LARGE SCALE GENOMIC DNA]</scope>
</reference>
<feature type="region of interest" description="Disordered" evidence="1">
    <location>
        <begin position="100"/>
        <end position="152"/>
    </location>
</feature>
<dbReference type="PANTHER" id="PTHR36595">
    <property type="entry name" value="TRANSMEMBRANE PROTEIN"/>
    <property type="match status" value="1"/>
</dbReference>
<dbReference type="AlphaFoldDB" id="A0AAV2DJ92"/>
<name>A0AAV2DJ92_9ROSI</name>
<evidence type="ECO:0000313" key="4">
    <source>
        <dbReference type="Proteomes" id="UP001497516"/>
    </source>
</evidence>
<keyword evidence="2" id="KW-0812">Transmembrane</keyword>
<keyword evidence="2" id="KW-0472">Membrane</keyword>
<gene>
    <name evidence="3" type="ORF">LTRI10_LOCUS15834</name>
</gene>
<protein>
    <submittedName>
        <fullName evidence="3">Uncharacterized protein</fullName>
    </submittedName>
</protein>
<accession>A0AAV2DJ92</accession>